<keyword evidence="1 6" id="KW-0378">Hydrolase</keyword>
<reference evidence="7 8" key="2">
    <citation type="submission" date="2018-08" db="EMBL/GenBank/DDBJ databases">
        <authorList>
            <person name="Laetsch R D."/>
            <person name="Stevens L."/>
            <person name="Kumar S."/>
            <person name="Blaxter L. M."/>
        </authorList>
    </citation>
    <scope>NUCLEOTIDE SEQUENCE [LARGE SCALE GENOMIC DNA]</scope>
</reference>
<evidence type="ECO:0000256" key="6">
    <source>
        <dbReference type="RuleBase" id="RU365002"/>
    </source>
</evidence>
<evidence type="ECO:0000256" key="3">
    <source>
        <dbReference type="ARBA" id="ARBA00035306"/>
    </source>
</evidence>
<organism evidence="9">
    <name type="scientific">Onchocerca ochengi</name>
    <name type="common">Filarial nematode worm</name>
    <dbReference type="NCBI Taxonomy" id="42157"/>
    <lineage>
        <taxon>Eukaryota</taxon>
        <taxon>Metazoa</taxon>
        <taxon>Ecdysozoa</taxon>
        <taxon>Nematoda</taxon>
        <taxon>Chromadorea</taxon>
        <taxon>Rhabditida</taxon>
        <taxon>Spirurina</taxon>
        <taxon>Spiruromorpha</taxon>
        <taxon>Filarioidea</taxon>
        <taxon>Onchocercidae</taxon>
        <taxon>Onchocerca</taxon>
    </lineage>
</organism>
<dbReference type="GO" id="GO:0006400">
    <property type="term" value="P:tRNA modification"/>
    <property type="evidence" value="ECO:0007669"/>
    <property type="project" value="TreeGrafter"/>
</dbReference>
<comment type="similarity">
    <text evidence="2 6">Belongs to the QNG1 protein family.</text>
</comment>
<dbReference type="PANTHER" id="PTHR21314">
    <property type="entry name" value="QUEUOSINE 5'-PHOSPHATE N-GLYCOSYLASE_HYDROLASE-RELATED"/>
    <property type="match status" value="1"/>
</dbReference>
<reference evidence="9" key="1">
    <citation type="submission" date="2016-06" db="UniProtKB">
        <authorList>
            <consortium name="WormBaseParasite"/>
        </authorList>
    </citation>
    <scope>IDENTIFICATION</scope>
</reference>
<sequence length="295" mass="34252">MSVFADRLYPRESAEFIVANSTSNMELCQEGILKVAQLIIDNSDFTENTYFAVDVHRQVADRKTIDCVTFHGKQYTGYLAACACINRALEENIPITSSSYMENVTPDDVRKIFKTDDGSEIPLLQERVNVLNEAGRILNQKFDGNFYNCILKCNKSAVKLMKDVVENFESYRDFATYKGQKKLFTCYSELTMFPDYRVPQVLHFLDVLKYSSTLMKQLDGKELLQNGSEYEVEIRGFSIKACDDIVKVIRQKITDVNDTKYNAAYVDNFLWLYRRKNAKRIEETVPFHRTRCIYY</sequence>
<evidence type="ECO:0000313" key="7">
    <source>
        <dbReference type="EMBL" id="VDK86380.1"/>
    </source>
</evidence>
<evidence type="ECO:0000256" key="2">
    <source>
        <dbReference type="ARBA" id="ARBA00035119"/>
    </source>
</evidence>
<accession>A0A182EHC2</accession>
<evidence type="ECO:0000256" key="5">
    <source>
        <dbReference type="ARBA" id="ARBA00048204"/>
    </source>
</evidence>
<name>A0A182EHC2_ONCOC</name>
<dbReference type="OrthoDB" id="10249667at2759"/>
<dbReference type="STRING" id="42157.A0A182EHC2"/>
<dbReference type="GO" id="GO:0016787">
    <property type="term" value="F:hydrolase activity"/>
    <property type="evidence" value="ECO:0007669"/>
    <property type="project" value="UniProtKB-KW"/>
</dbReference>
<evidence type="ECO:0000313" key="8">
    <source>
        <dbReference type="Proteomes" id="UP000271087"/>
    </source>
</evidence>
<comment type="function">
    <text evidence="6">Catalyzes the hydrolysis of queuosine 5'-phosphate, releasing the nucleobase queuine (q). Is required for salvage of queuine from exogenous queuosine (Q) that is imported and then converted to queuosine 5'-phosphate intracellularly.</text>
</comment>
<keyword evidence="8" id="KW-1185">Reference proteome</keyword>
<protein>
    <recommendedName>
        <fullName evidence="3 6">Queuosine 5'-phosphate N-glycosylase/hydrolase</fullName>
        <ecNumber evidence="6">3.2.2.-</ecNumber>
    </recommendedName>
    <alternativeName>
        <fullName evidence="4 6">Queuosine-nucleotide N-glycosylase/hydrolase</fullName>
    </alternativeName>
</protein>
<evidence type="ECO:0000256" key="4">
    <source>
        <dbReference type="ARBA" id="ARBA00035393"/>
    </source>
</evidence>
<dbReference type="EC" id="3.2.2.-" evidence="6"/>
<gene>
    <name evidence="7" type="ORF">NOO_LOCUS7496</name>
</gene>
<dbReference type="Proteomes" id="UP000271087">
    <property type="component" value="Unassembled WGS sequence"/>
</dbReference>
<proteinExistence type="inferred from homology"/>
<dbReference type="Pfam" id="PF10343">
    <property type="entry name" value="Q_salvage"/>
    <property type="match status" value="2"/>
</dbReference>
<dbReference type="AlphaFoldDB" id="A0A182EHC2"/>
<dbReference type="EMBL" id="UYRW01002700">
    <property type="protein sequence ID" value="VDK86380.1"/>
    <property type="molecule type" value="Genomic_DNA"/>
</dbReference>
<comment type="catalytic activity">
    <reaction evidence="5 6">
        <text>queuosine 5'-phosphate + H2O = queuine + D-ribose 5-phosphate</text>
        <dbReference type="Rhea" id="RHEA:75387"/>
        <dbReference type="ChEBI" id="CHEBI:15377"/>
        <dbReference type="ChEBI" id="CHEBI:17433"/>
        <dbReference type="ChEBI" id="CHEBI:78346"/>
        <dbReference type="ChEBI" id="CHEBI:194371"/>
    </reaction>
    <physiologicalReaction direction="left-to-right" evidence="5 6">
        <dbReference type="Rhea" id="RHEA:75388"/>
    </physiologicalReaction>
</comment>
<dbReference type="PANTHER" id="PTHR21314:SF0">
    <property type="entry name" value="QUEUOSINE 5'-PHOSPHATE N-GLYCOSYLASE_HYDROLASE"/>
    <property type="match status" value="1"/>
</dbReference>
<evidence type="ECO:0000313" key="9">
    <source>
        <dbReference type="WBParaSite" id="nOo.2.0.1.t07496-RA"/>
    </source>
</evidence>
<evidence type="ECO:0000256" key="1">
    <source>
        <dbReference type="ARBA" id="ARBA00022801"/>
    </source>
</evidence>
<dbReference type="InterPro" id="IPR019438">
    <property type="entry name" value="Q_salvage"/>
</dbReference>
<dbReference type="WBParaSite" id="nOo.2.0.1.t07496-RA">
    <property type="protein sequence ID" value="nOo.2.0.1.t07496-RA"/>
    <property type="gene ID" value="nOo.2.0.1.g07496"/>
</dbReference>